<accession>A0ACC3NRX8</accession>
<evidence type="ECO:0000313" key="1">
    <source>
        <dbReference type="EMBL" id="KAK3721560.1"/>
    </source>
</evidence>
<gene>
    <name evidence="1" type="primary">URM1_1</name>
    <name evidence="1" type="ORF">LTR37_003116</name>
</gene>
<dbReference type="EMBL" id="JAUTXU010000017">
    <property type="protein sequence ID" value="KAK3721560.1"/>
    <property type="molecule type" value="Genomic_DNA"/>
</dbReference>
<keyword evidence="2" id="KW-1185">Reference proteome</keyword>
<organism evidence="1 2">
    <name type="scientific">Vermiconidia calcicola</name>
    <dbReference type="NCBI Taxonomy" id="1690605"/>
    <lineage>
        <taxon>Eukaryota</taxon>
        <taxon>Fungi</taxon>
        <taxon>Dikarya</taxon>
        <taxon>Ascomycota</taxon>
        <taxon>Pezizomycotina</taxon>
        <taxon>Dothideomycetes</taxon>
        <taxon>Dothideomycetidae</taxon>
        <taxon>Mycosphaerellales</taxon>
        <taxon>Extremaceae</taxon>
        <taxon>Vermiconidia</taxon>
    </lineage>
</organism>
<reference evidence="1" key="1">
    <citation type="submission" date="2023-07" db="EMBL/GenBank/DDBJ databases">
        <title>Black Yeasts Isolated from many extreme environments.</title>
        <authorList>
            <person name="Coleine C."/>
            <person name="Stajich J.E."/>
            <person name="Selbmann L."/>
        </authorList>
    </citation>
    <scope>NUCLEOTIDE SEQUENCE</scope>
    <source>
        <strain evidence="1">CCFEE 5714</strain>
    </source>
</reference>
<dbReference type="Proteomes" id="UP001281147">
    <property type="component" value="Unassembled WGS sequence"/>
</dbReference>
<sequence>MSDATDLTVEFTGGLEMLFSDQRKHKISVPRVDGTGQPPNVGFLIQWLCENLMKDPRREMFVLDDSVRPGILVLINDADWELEGEADYEIQPNDNIVFVSTLHGG</sequence>
<name>A0ACC3NRX8_9PEZI</name>
<evidence type="ECO:0000313" key="2">
    <source>
        <dbReference type="Proteomes" id="UP001281147"/>
    </source>
</evidence>
<comment type="caution">
    <text evidence="1">The sequence shown here is derived from an EMBL/GenBank/DDBJ whole genome shotgun (WGS) entry which is preliminary data.</text>
</comment>
<proteinExistence type="predicted"/>
<protein>
    <submittedName>
        <fullName evidence="1">Ubiquitin-related modifier 1</fullName>
    </submittedName>
</protein>